<comment type="pathway">
    <text evidence="10">Cell wall biogenesis; peptidoglycan biosynthesis.</text>
</comment>
<comment type="similarity">
    <text evidence="2 10">Belongs to the D-alanine--D-alanine ligase family.</text>
</comment>
<evidence type="ECO:0000256" key="7">
    <source>
        <dbReference type="ARBA" id="ARBA00022960"/>
    </source>
</evidence>
<dbReference type="EMBL" id="MFHQ01000021">
    <property type="protein sequence ID" value="OGF74429.1"/>
    <property type="molecule type" value="Genomic_DNA"/>
</dbReference>
<dbReference type="PANTHER" id="PTHR23132">
    <property type="entry name" value="D-ALANINE--D-ALANINE LIGASE"/>
    <property type="match status" value="1"/>
</dbReference>
<feature type="binding site" evidence="12">
    <location>
        <position position="296"/>
    </location>
    <ligand>
        <name>Mg(2+)</name>
        <dbReference type="ChEBI" id="CHEBI:18420"/>
        <label>2</label>
    </ligand>
</feature>
<dbReference type="NCBIfam" id="TIGR01205">
    <property type="entry name" value="D_ala_D_alaTIGR"/>
    <property type="match status" value="1"/>
</dbReference>
<organism evidence="15 16">
    <name type="scientific">Candidatus Giovannonibacteria bacterium RIFCSPHIGHO2_02_FULL_46_20</name>
    <dbReference type="NCBI Taxonomy" id="1798338"/>
    <lineage>
        <taxon>Bacteria</taxon>
        <taxon>Candidatus Giovannoniibacteriota</taxon>
    </lineage>
</organism>
<dbReference type="NCBIfam" id="NF002378">
    <property type="entry name" value="PRK01372.1"/>
    <property type="match status" value="1"/>
</dbReference>
<dbReference type="InterPro" id="IPR005905">
    <property type="entry name" value="D_ala_D_ala"/>
</dbReference>
<sequence length="337" mass="37023">MQSKKLRVLVLGGGPSVEHEVSLRTAQMIYEHLDRALYEPRLATITKDGAWLIAPFPPLGEEEAVSKIKSVADIVFVALHGEYGEDGTVQRLFDKHGIRYTGSGPRASFVGMHKLLSRDRFRAAGLLVPQGIGISYTLYDRAQNDVVKLIARNFSFPVVAKPADRGSSIGVSIVHALSYIERGLHNVFHYSPLALTEAYIHGREIACGILEDENGNTAALPPTEIIPRKNIFFDYESKYADGGADEITPARVSLAIQARIQEAAIAAHRAIGCRGYSRADFIWRPETDQLFVLEINTLPGLTKASILPKEAQAAGISFPHLLDRIISSAIETEVRLQ</sequence>
<evidence type="ECO:0000256" key="6">
    <source>
        <dbReference type="ARBA" id="ARBA00022840"/>
    </source>
</evidence>
<keyword evidence="12" id="KW-0464">Manganese</keyword>
<keyword evidence="6 13" id="KW-0067">ATP-binding</keyword>
<dbReference type="Gene3D" id="3.30.1490.20">
    <property type="entry name" value="ATP-grasp fold, A domain"/>
    <property type="match status" value="1"/>
</dbReference>
<protein>
    <recommendedName>
        <fullName evidence="10">D-alanine--D-alanine ligase</fullName>
        <ecNumber evidence="10">6.3.2.4</ecNumber>
    </recommendedName>
    <alternativeName>
        <fullName evidence="10">D-Ala-D-Ala ligase</fullName>
    </alternativeName>
    <alternativeName>
        <fullName evidence="10">D-alanylalanine synthetase</fullName>
    </alternativeName>
</protein>
<feature type="binding site" evidence="12">
    <location>
        <position position="280"/>
    </location>
    <ligand>
        <name>Mg(2+)</name>
        <dbReference type="ChEBI" id="CHEBI:18420"/>
        <label>1</label>
    </ligand>
</feature>
<dbReference type="InterPro" id="IPR011761">
    <property type="entry name" value="ATP-grasp"/>
</dbReference>
<dbReference type="Proteomes" id="UP000178406">
    <property type="component" value="Unassembled WGS sequence"/>
</dbReference>
<feature type="domain" description="ATP-grasp" evidence="14">
    <location>
        <begin position="124"/>
        <end position="327"/>
    </location>
</feature>
<dbReference type="Pfam" id="PF07478">
    <property type="entry name" value="Dala_Dala_lig_C"/>
    <property type="match status" value="1"/>
</dbReference>
<evidence type="ECO:0000256" key="10">
    <source>
        <dbReference type="HAMAP-Rule" id="MF_00047"/>
    </source>
</evidence>
<dbReference type="PIRSF" id="PIRSF039102">
    <property type="entry name" value="Ddl/VanB"/>
    <property type="match status" value="1"/>
</dbReference>
<keyword evidence="5 13" id="KW-0547">Nucleotide-binding</keyword>
<dbReference type="GO" id="GO:0046872">
    <property type="term" value="F:metal ion binding"/>
    <property type="evidence" value="ECO:0007669"/>
    <property type="project" value="UniProtKB-KW"/>
</dbReference>
<feature type="active site" evidence="11">
    <location>
        <position position="305"/>
    </location>
</feature>
<evidence type="ECO:0000256" key="2">
    <source>
        <dbReference type="ARBA" id="ARBA00010871"/>
    </source>
</evidence>
<dbReference type="GO" id="GO:0008360">
    <property type="term" value="P:regulation of cell shape"/>
    <property type="evidence" value="ECO:0007669"/>
    <property type="project" value="UniProtKB-KW"/>
</dbReference>
<evidence type="ECO:0000256" key="12">
    <source>
        <dbReference type="PIRSR" id="PIRSR039102-3"/>
    </source>
</evidence>
<keyword evidence="12" id="KW-0479">Metal-binding</keyword>
<feature type="binding site" evidence="12">
    <location>
        <position position="294"/>
    </location>
    <ligand>
        <name>Mg(2+)</name>
        <dbReference type="ChEBI" id="CHEBI:18420"/>
        <label>2</label>
    </ligand>
</feature>
<evidence type="ECO:0000256" key="9">
    <source>
        <dbReference type="ARBA" id="ARBA00023316"/>
    </source>
</evidence>
<dbReference type="InterPro" id="IPR013815">
    <property type="entry name" value="ATP_grasp_subdomain_1"/>
</dbReference>
<comment type="caution">
    <text evidence="15">The sequence shown here is derived from an EMBL/GenBank/DDBJ whole genome shotgun (WGS) entry which is preliminary data.</text>
</comment>
<dbReference type="Gene3D" id="3.40.50.20">
    <property type="match status" value="1"/>
</dbReference>
<dbReference type="UniPathway" id="UPA00219"/>
<dbReference type="GO" id="GO:0071555">
    <property type="term" value="P:cell wall organization"/>
    <property type="evidence" value="ECO:0007669"/>
    <property type="project" value="UniProtKB-KW"/>
</dbReference>
<evidence type="ECO:0000256" key="8">
    <source>
        <dbReference type="ARBA" id="ARBA00022984"/>
    </source>
</evidence>
<name>A0A1F5WFC6_9BACT</name>
<dbReference type="GO" id="GO:0008716">
    <property type="term" value="F:D-alanine-D-alanine ligase activity"/>
    <property type="evidence" value="ECO:0007669"/>
    <property type="project" value="UniProtKB-UniRule"/>
</dbReference>
<keyword evidence="7 10" id="KW-0133">Cell shape</keyword>
<evidence type="ECO:0000256" key="11">
    <source>
        <dbReference type="PIRSR" id="PIRSR039102-1"/>
    </source>
</evidence>
<dbReference type="GO" id="GO:0005737">
    <property type="term" value="C:cytoplasm"/>
    <property type="evidence" value="ECO:0007669"/>
    <property type="project" value="UniProtKB-SubCell"/>
</dbReference>
<comment type="subcellular location">
    <subcellularLocation>
        <location evidence="1 10">Cytoplasm</location>
    </subcellularLocation>
</comment>
<dbReference type="HAMAP" id="MF_00047">
    <property type="entry name" value="Dala_Dala_lig"/>
    <property type="match status" value="1"/>
</dbReference>
<dbReference type="GO" id="GO:0009252">
    <property type="term" value="P:peptidoglycan biosynthetic process"/>
    <property type="evidence" value="ECO:0007669"/>
    <property type="project" value="UniProtKB-UniRule"/>
</dbReference>
<evidence type="ECO:0000256" key="3">
    <source>
        <dbReference type="ARBA" id="ARBA00022490"/>
    </source>
</evidence>
<evidence type="ECO:0000313" key="16">
    <source>
        <dbReference type="Proteomes" id="UP000178406"/>
    </source>
</evidence>
<evidence type="ECO:0000256" key="5">
    <source>
        <dbReference type="ARBA" id="ARBA00022741"/>
    </source>
</evidence>
<dbReference type="InterPro" id="IPR011127">
    <property type="entry name" value="Dala_Dala_lig_N"/>
</dbReference>
<dbReference type="PROSITE" id="PS00844">
    <property type="entry name" value="DALA_DALA_LIGASE_2"/>
    <property type="match status" value="1"/>
</dbReference>
<feature type="active site" evidence="11">
    <location>
        <position position="167"/>
    </location>
</feature>
<dbReference type="InterPro" id="IPR016185">
    <property type="entry name" value="PreATP-grasp_dom_sf"/>
</dbReference>
<keyword evidence="3 10" id="KW-0963">Cytoplasm</keyword>
<dbReference type="SUPFAM" id="SSF56059">
    <property type="entry name" value="Glutathione synthetase ATP-binding domain-like"/>
    <property type="match status" value="1"/>
</dbReference>
<dbReference type="STRING" id="1798338.A3J56_00500"/>
<reference evidence="15 16" key="1">
    <citation type="journal article" date="2016" name="Nat. Commun.">
        <title>Thousands of microbial genomes shed light on interconnected biogeochemical processes in an aquifer system.</title>
        <authorList>
            <person name="Anantharaman K."/>
            <person name="Brown C.T."/>
            <person name="Hug L.A."/>
            <person name="Sharon I."/>
            <person name="Castelle C.J."/>
            <person name="Probst A.J."/>
            <person name="Thomas B.C."/>
            <person name="Singh A."/>
            <person name="Wilkins M.J."/>
            <person name="Karaoz U."/>
            <person name="Brodie E.L."/>
            <person name="Williams K.H."/>
            <person name="Hubbard S.S."/>
            <person name="Banfield J.F."/>
        </authorList>
    </citation>
    <scope>NUCLEOTIDE SEQUENCE [LARGE SCALE GENOMIC DNA]</scope>
</reference>
<dbReference type="PROSITE" id="PS50975">
    <property type="entry name" value="ATP_GRASP"/>
    <property type="match status" value="1"/>
</dbReference>
<dbReference type="InterPro" id="IPR011095">
    <property type="entry name" value="Dala_Dala_lig_C"/>
</dbReference>
<dbReference type="AlphaFoldDB" id="A0A1F5WFC6"/>
<keyword evidence="9 10" id="KW-0961">Cell wall biogenesis/degradation</keyword>
<dbReference type="PANTHER" id="PTHR23132:SF23">
    <property type="entry name" value="D-ALANINE--D-ALANINE LIGASE B"/>
    <property type="match status" value="1"/>
</dbReference>
<evidence type="ECO:0000256" key="1">
    <source>
        <dbReference type="ARBA" id="ARBA00004496"/>
    </source>
</evidence>
<comment type="cofactor">
    <cofactor evidence="12">
        <name>Mg(2+)</name>
        <dbReference type="ChEBI" id="CHEBI:18420"/>
    </cofactor>
    <cofactor evidence="12">
        <name>Mn(2+)</name>
        <dbReference type="ChEBI" id="CHEBI:29035"/>
    </cofactor>
    <text evidence="12">Binds 2 magnesium or manganese ions per subunit.</text>
</comment>
<proteinExistence type="inferred from homology"/>
<gene>
    <name evidence="10" type="primary">ddl</name>
    <name evidence="15" type="ORF">A3J56_00500</name>
</gene>
<evidence type="ECO:0000313" key="15">
    <source>
        <dbReference type="EMBL" id="OGF74429.1"/>
    </source>
</evidence>
<comment type="catalytic activity">
    <reaction evidence="10">
        <text>2 D-alanine + ATP = D-alanyl-D-alanine + ADP + phosphate + H(+)</text>
        <dbReference type="Rhea" id="RHEA:11224"/>
        <dbReference type="ChEBI" id="CHEBI:15378"/>
        <dbReference type="ChEBI" id="CHEBI:30616"/>
        <dbReference type="ChEBI" id="CHEBI:43474"/>
        <dbReference type="ChEBI" id="CHEBI:57416"/>
        <dbReference type="ChEBI" id="CHEBI:57822"/>
        <dbReference type="ChEBI" id="CHEBI:456216"/>
        <dbReference type="EC" id="6.3.2.4"/>
    </reaction>
</comment>
<feature type="binding site" evidence="12">
    <location>
        <position position="294"/>
    </location>
    <ligand>
        <name>Mg(2+)</name>
        <dbReference type="ChEBI" id="CHEBI:18420"/>
        <label>1</label>
    </ligand>
</feature>
<keyword evidence="8 10" id="KW-0573">Peptidoglycan synthesis</keyword>
<evidence type="ECO:0000256" key="13">
    <source>
        <dbReference type="PROSITE-ProRule" id="PRU00409"/>
    </source>
</evidence>
<dbReference type="SUPFAM" id="SSF52440">
    <property type="entry name" value="PreATP-grasp domain"/>
    <property type="match status" value="1"/>
</dbReference>
<dbReference type="GO" id="GO:0005524">
    <property type="term" value="F:ATP binding"/>
    <property type="evidence" value="ECO:0007669"/>
    <property type="project" value="UniProtKB-UniRule"/>
</dbReference>
<dbReference type="Pfam" id="PF01820">
    <property type="entry name" value="Dala_Dala_lig_N"/>
    <property type="match status" value="1"/>
</dbReference>
<comment type="function">
    <text evidence="10">Cell wall formation.</text>
</comment>
<dbReference type="InterPro" id="IPR000291">
    <property type="entry name" value="D-Ala_lig_Van_CS"/>
</dbReference>
<feature type="active site" evidence="11">
    <location>
        <position position="18"/>
    </location>
</feature>
<evidence type="ECO:0000259" key="14">
    <source>
        <dbReference type="PROSITE" id="PS50975"/>
    </source>
</evidence>
<dbReference type="Gene3D" id="3.30.470.20">
    <property type="entry name" value="ATP-grasp fold, B domain"/>
    <property type="match status" value="1"/>
</dbReference>
<dbReference type="EC" id="6.3.2.4" evidence="10"/>
<keyword evidence="4 10" id="KW-0436">Ligase</keyword>
<accession>A0A1F5WFC6</accession>
<keyword evidence="12" id="KW-0460">Magnesium</keyword>
<evidence type="ECO:0000256" key="4">
    <source>
        <dbReference type="ARBA" id="ARBA00022598"/>
    </source>
</evidence>